<feature type="binding site" evidence="21">
    <location>
        <position position="64"/>
    </location>
    <ligand>
        <name>substrate</name>
    </ligand>
</feature>
<dbReference type="Gene3D" id="1.10.287.3610">
    <property type="match status" value="1"/>
</dbReference>
<evidence type="ECO:0000256" key="17">
    <source>
        <dbReference type="ARBA" id="ARBA00023136"/>
    </source>
</evidence>
<organism evidence="25 26">
    <name type="scientific">Lautropia mirabilis ATCC 51599</name>
    <dbReference type="NCBI Taxonomy" id="887898"/>
    <lineage>
        <taxon>Bacteria</taxon>
        <taxon>Pseudomonadati</taxon>
        <taxon>Pseudomonadota</taxon>
        <taxon>Betaproteobacteria</taxon>
        <taxon>Burkholderiales</taxon>
        <taxon>Burkholderiaceae</taxon>
        <taxon>Lautropia</taxon>
    </lineage>
</organism>
<comment type="subcellular location">
    <subcellularLocation>
        <location evidence="1 24">Cell inner membrane</location>
        <topology evidence="1 24">Multi-pass membrane protein</topology>
    </subcellularLocation>
</comment>
<keyword evidence="14 23" id="KW-0460">Magnesium</keyword>
<keyword evidence="12 24" id="KW-0418">Kinase</keyword>
<dbReference type="Pfam" id="PF01219">
    <property type="entry name" value="DAGK_prokar"/>
    <property type="match status" value="1"/>
</dbReference>
<keyword evidence="13 22" id="KW-0067">ATP-binding</keyword>
<keyword evidence="5" id="KW-1003">Cell membrane</keyword>
<accession>E7RZ90</accession>
<feature type="binding site" evidence="21">
    <location>
        <position position="107"/>
    </location>
    <ligand>
        <name>substrate</name>
    </ligand>
</feature>
<dbReference type="GO" id="GO:0046872">
    <property type="term" value="F:metal ion binding"/>
    <property type="evidence" value="ECO:0007669"/>
    <property type="project" value="UniProtKB-KW"/>
</dbReference>
<dbReference type="GO" id="GO:0005886">
    <property type="term" value="C:plasma membrane"/>
    <property type="evidence" value="ECO:0007669"/>
    <property type="project" value="UniProtKB-SubCell"/>
</dbReference>
<sequence length="130" mass="14277">MHHESYASSKKGKTGIRRIINACGYSMDGLAAAYRHESAFRQLCWLNLGLIILAFSLNFELSVRVLLIIASFVSLIVELFNTSIEAAVDHTSTAEHELAKRAKDAGSAAQLAALVMLTAVWVSALWHVYL</sequence>
<evidence type="ECO:0000256" key="2">
    <source>
        <dbReference type="ARBA" id="ARBA00005967"/>
    </source>
</evidence>
<feature type="transmembrane region" description="Helical" evidence="24">
    <location>
        <begin position="108"/>
        <end position="129"/>
    </location>
</feature>
<evidence type="ECO:0000256" key="5">
    <source>
        <dbReference type="ARBA" id="ARBA00022475"/>
    </source>
</evidence>
<evidence type="ECO:0000256" key="22">
    <source>
        <dbReference type="PIRSR" id="PIRSR600829-3"/>
    </source>
</evidence>
<keyword evidence="26" id="KW-1185">Reference proteome</keyword>
<evidence type="ECO:0000256" key="23">
    <source>
        <dbReference type="PIRSR" id="PIRSR600829-4"/>
    </source>
</evidence>
<comment type="function">
    <text evidence="24">Catalyzes the ATP-dependent phosphorylation of sn-l,2-diacylglycerol (DAG) to phosphatidic acid. Involved in the recycling of diacylglycerol produced as a by-product during membrane-derived oligosaccharide (MDO) biosynthesis.</text>
</comment>
<keyword evidence="11 22" id="KW-0547">Nucleotide-binding</keyword>
<feature type="transmembrane region" description="Helical" evidence="24">
    <location>
        <begin position="65"/>
        <end position="88"/>
    </location>
</feature>
<feature type="active site" description="Proton acceptor" evidence="20">
    <location>
        <position position="78"/>
    </location>
</feature>
<evidence type="ECO:0000256" key="12">
    <source>
        <dbReference type="ARBA" id="ARBA00022777"/>
    </source>
</evidence>
<dbReference type="GO" id="GO:0006654">
    <property type="term" value="P:phosphatidic acid biosynthetic process"/>
    <property type="evidence" value="ECO:0007669"/>
    <property type="project" value="InterPro"/>
</dbReference>
<dbReference type="CDD" id="cd14264">
    <property type="entry name" value="DAGK_IM"/>
    <property type="match status" value="1"/>
</dbReference>
<dbReference type="EC" id="2.7.1.107" evidence="3 24"/>
<dbReference type="InterPro" id="IPR036945">
    <property type="entry name" value="DAGK_sf"/>
</dbReference>
<dbReference type="Proteomes" id="UP000011021">
    <property type="component" value="Unassembled WGS sequence"/>
</dbReference>
<keyword evidence="18" id="KW-0594">Phospholipid biosynthesis</keyword>
<evidence type="ECO:0000256" key="9">
    <source>
        <dbReference type="ARBA" id="ARBA00022692"/>
    </source>
</evidence>
<evidence type="ECO:0000256" key="11">
    <source>
        <dbReference type="ARBA" id="ARBA00022741"/>
    </source>
</evidence>
<evidence type="ECO:0000256" key="19">
    <source>
        <dbReference type="ARBA" id="ARBA00023264"/>
    </source>
</evidence>
<evidence type="ECO:0000256" key="4">
    <source>
        <dbReference type="ARBA" id="ARBA00017575"/>
    </source>
</evidence>
<dbReference type="AlphaFoldDB" id="E7RZ90"/>
<evidence type="ECO:0000256" key="20">
    <source>
        <dbReference type="PIRSR" id="PIRSR600829-1"/>
    </source>
</evidence>
<dbReference type="STRING" id="887898.HMPREF0551_2004"/>
<feature type="binding site" evidence="23">
    <location>
        <position position="37"/>
    </location>
    <ligand>
        <name>a divalent metal cation</name>
        <dbReference type="ChEBI" id="CHEBI:60240"/>
    </ligand>
</feature>
<dbReference type="GO" id="GO:0004143">
    <property type="term" value="F:ATP-dependent diacylglycerol kinase activity"/>
    <property type="evidence" value="ECO:0007669"/>
    <property type="project" value="UniProtKB-EC"/>
</dbReference>
<evidence type="ECO:0000313" key="25">
    <source>
        <dbReference type="EMBL" id="EFV93889.1"/>
    </source>
</evidence>
<name>E7RZ90_9BURK</name>
<evidence type="ECO:0000256" key="14">
    <source>
        <dbReference type="ARBA" id="ARBA00022842"/>
    </source>
</evidence>
<evidence type="ECO:0000256" key="15">
    <source>
        <dbReference type="ARBA" id="ARBA00022989"/>
    </source>
</evidence>
<keyword evidence="17 24" id="KW-0472">Membrane</keyword>
<evidence type="ECO:0000256" key="7">
    <source>
        <dbReference type="ARBA" id="ARBA00022519"/>
    </source>
</evidence>
<comment type="cofactor">
    <cofactor evidence="23">
        <name>Mg(2+)</name>
        <dbReference type="ChEBI" id="CHEBI:18420"/>
    </cofactor>
    <text evidence="23">Mn(2+), Zn(2+), Cd(2+) and Co(2+) support activity to lesser extents.</text>
</comment>
<dbReference type="RefSeq" id="WP_005674373.1">
    <property type="nucleotide sequence ID" value="NZ_CP146288.1"/>
</dbReference>
<keyword evidence="15 24" id="KW-1133">Transmembrane helix</keyword>
<dbReference type="InterPro" id="IPR033718">
    <property type="entry name" value="DAGK_prok"/>
</dbReference>
<keyword evidence="16 24" id="KW-0443">Lipid metabolism</keyword>
<feature type="binding site" evidence="22">
    <location>
        <position position="18"/>
    </location>
    <ligand>
        <name>ATP</name>
        <dbReference type="ChEBI" id="CHEBI:30616"/>
    </ligand>
</feature>
<evidence type="ECO:0000256" key="24">
    <source>
        <dbReference type="RuleBase" id="RU363065"/>
    </source>
</evidence>
<evidence type="ECO:0000256" key="6">
    <source>
        <dbReference type="ARBA" id="ARBA00022516"/>
    </source>
</evidence>
<comment type="catalytic activity">
    <reaction evidence="24">
        <text>a 1,2-diacyl-sn-glycerol + ATP = a 1,2-diacyl-sn-glycero-3-phosphate + ADP + H(+)</text>
        <dbReference type="Rhea" id="RHEA:10272"/>
        <dbReference type="ChEBI" id="CHEBI:15378"/>
        <dbReference type="ChEBI" id="CHEBI:17815"/>
        <dbReference type="ChEBI" id="CHEBI:30616"/>
        <dbReference type="ChEBI" id="CHEBI:58608"/>
        <dbReference type="ChEBI" id="CHEBI:456216"/>
        <dbReference type="EC" id="2.7.1.107"/>
    </reaction>
</comment>
<dbReference type="eggNOG" id="COG0818">
    <property type="taxonomic scope" value="Bacteria"/>
</dbReference>
<comment type="similarity">
    <text evidence="2 24">Belongs to the bacterial diacylglycerol kinase family.</text>
</comment>
<feature type="binding site" evidence="23">
    <location>
        <position position="85"/>
    </location>
    <ligand>
        <name>a divalent metal cation</name>
        <dbReference type="ChEBI" id="CHEBI:60240"/>
    </ligand>
</feature>
<protein>
    <recommendedName>
        <fullName evidence="4 24">Diacylglycerol kinase</fullName>
        <ecNumber evidence="3 24">2.7.1.107</ecNumber>
    </recommendedName>
</protein>
<feature type="transmembrane region" description="Helical" evidence="24">
    <location>
        <begin position="43"/>
        <end position="59"/>
    </location>
</feature>
<feature type="binding site" evidence="22">
    <location>
        <position position="85"/>
    </location>
    <ligand>
        <name>ATP</name>
        <dbReference type="ChEBI" id="CHEBI:30616"/>
    </ligand>
</feature>
<keyword evidence="8 24" id="KW-0808">Transferase</keyword>
<keyword evidence="9 24" id="KW-0812">Transmembrane</keyword>
<feature type="binding site" evidence="22">
    <location>
        <begin position="103"/>
        <end position="104"/>
    </location>
    <ligand>
        <name>ATP</name>
        <dbReference type="ChEBI" id="CHEBI:30616"/>
    </ligand>
</feature>
<evidence type="ECO:0000256" key="21">
    <source>
        <dbReference type="PIRSR" id="PIRSR600829-2"/>
    </source>
</evidence>
<evidence type="ECO:0000256" key="3">
    <source>
        <dbReference type="ARBA" id="ARBA00012133"/>
    </source>
</evidence>
<dbReference type="GO" id="GO:0005524">
    <property type="term" value="F:ATP binding"/>
    <property type="evidence" value="ECO:0007669"/>
    <property type="project" value="UniProtKB-KW"/>
</dbReference>
<dbReference type="PANTHER" id="PTHR34299">
    <property type="entry name" value="DIACYLGLYCEROL KINASE"/>
    <property type="match status" value="1"/>
</dbReference>
<evidence type="ECO:0000256" key="13">
    <source>
        <dbReference type="ARBA" id="ARBA00022840"/>
    </source>
</evidence>
<evidence type="ECO:0000313" key="26">
    <source>
        <dbReference type="Proteomes" id="UP000011021"/>
    </source>
</evidence>
<evidence type="ECO:0000256" key="10">
    <source>
        <dbReference type="ARBA" id="ARBA00022723"/>
    </source>
</evidence>
<proteinExistence type="inferred from homology"/>
<dbReference type="InterPro" id="IPR000829">
    <property type="entry name" value="DAGK"/>
</dbReference>
<comment type="caution">
    <text evidence="25">The sequence shown here is derived from an EMBL/GenBank/DDBJ whole genome shotgun (WGS) entry which is preliminary data.</text>
</comment>
<feature type="binding site" evidence="22">
    <location>
        <position position="25"/>
    </location>
    <ligand>
        <name>ATP</name>
        <dbReference type="ChEBI" id="CHEBI:30616"/>
    </ligand>
</feature>
<feature type="binding site" evidence="22">
    <location>
        <position position="37"/>
    </location>
    <ligand>
        <name>ATP</name>
        <dbReference type="ChEBI" id="CHEBI:30616"/>
    </ligand>
</feature>
<feature type="binding site" evidence="21">
    <location>
        <position position="78"/>
    </location>
    <ligand>
        <name>substrate</name>
    </ligand>
</feature>
<feature type="binding site" evidence="21">
    <location>
        <position position="18"/>
    </location>
    <ligand>
        <name>substrate</name>
    </ligand>
</feature>
<evidence type="ECO:0000256" key="18">
    <source>
        <dbReference type="ARBA" id="ARBA00023209"/>
    </source>
</evidence>
<reference evidence="25 26" key="1">
    <citation type="submission" date="2010-12" db="EMBL/GenBank/DDBJ databases">
        <authorList>
            <person name="Muzny D."/>
            <person name="Qin X."/>
            <person name="Deng J."/>
            <person name="Jiang H."/>
            <person name="Liu Y."/>
            <person name="Qu J."/>
            <person name="Song X.-Z."/>
            <person name="Zhang L."/>
            <person name="Thornton R."/>
            <person name="Coyle M."/>
            <person name="Francisco L."/>
            <person name="Jackson L."/>
            <person name="Javaid M."/>
            <person name="Korchina V."/>
            <person name="Kovar C."/>
            <person name="Mata R."/>
            <person name="Mathew T."/>
            <person name="Ngo R."/>
            <person name="Nguyen L."/>
            <person name="Nguyen N."/>
            <person name="Okwuonu G."/>
            <person name="Ongeri F."/>
            <person name="Pham C."/>
            <person name="Simmons D."/>
            <person name="Wilczek-Boney K."/>
            <person name="Hale W."/>
            <person name="Jakkamsetti A."/>
            <person name="Pham P."/>
            <person name="Ruth R."/>
            <person name="San Lucas F."/>
            <person name="Warren J."/>
            <person name="Zhang J."/>
            <person name="Zhao Z."/>
            <person name="Zhou C."/>
            <person name="Zhu D."/>
            <person name="Lee S."/>
            <person name="Bess C."/>
            <person name="Blankenburg K."/>
            <person name="Forbes L."/>
            <person name="Fu Q."/>
            <person name="Gubbala S."/>
            <person name="Hirani K."/>
            <person name="Jayaseelan J.C."/>
            <person name="Lara F."/>
            <person name="Munidasa M."/>
            <person name="Palculict T."/>
            <person name="Patil S."/>
            <person name="Pu L.-L."/>
            <person name="Saada N."/>
            <person name="Tang L."/>
            <person name="Weissenberger G."/>
            <person name="Zhu Y."/>
            <person name="Hemphill L."/>
            <person name="Shang Y."/>
            <person name="Youmans B."/>
            <person name="Ayvaz T."/>
            <person name="Ross M."/>
            <person name="Santibanez J."/>
            <person name="Aqrawi P."/>
            <person name="Gross S."/>
            <person name="Joshi V."/>
            <person name="Fowler G."/>
            <person name="Nazareth L."/>
            <person name="Reid J."/>
            <person name="Worley K."/>
            <person name="Petrosino J."/>
            <person name="Highlander S."/>
            <person name="Gibbs R."/>
        </authorList>
    </citation>
    <scope>NUCLEOTIDE SEQUENCE [LARGE SCALE GENOMIC DNA]</scope>
    <source>
        <strain evidence="25 26">ATCC 51599</strain>
    </source>
</reference>
<keyword evidence="10 23" id="KW-0479">Metal-binding</keyword>
<keyword evidence="19 24" id="KW-1208">Phospholipid metabolism</keyword>
<evidence type="ECO:0000256" key="1">
    <source>
        <dbReference type="ARBA" id="ARBA00004429"/>
    </source>
</evidence>
<dbReference type="PANTHER" id="PTHR34299:SF1">
    <property type="entry name" value="DIACYLGLYCEROL KINASE"/>
    <property type="match status" value="1"/>
</dbReference>
<dbReference type="EMBL" id="AEQP01000022">
    <property type="protein sequence ID" value="EFV93889.1"/>
    <property type="molecule type" value="Genomic_DNA"/>
</dbReference>
<keyword evidence="7 24" id="KW-0997">Cell inner membrane</keyword>
<evidence type="ECO:0000256" key="8">
    <source>
        <dbReference type="ARBA" id="ARBA00022679"/>
    </source>
</evidence>
<gene>
    <name evidence="25" type="ORF">HMPREF0551_2004</name>
</gene>
<feature type="binding site" evidence="21">
    <location>
        <begin position="121"/>
        <end position="126"/>
    </location>
    <ligand>
        <name>substrate</name>
    </ligand>
</feature>
<evidence type="ECO:0000256" key="16">
    <source>
        <dbReference type="ARBA" id="ARBA00023098"/>
    </source>
</evidence>
<dbReference type="HOGENOM" id="CLU_112343_3_0_4"/>
<keyword evidence="6" id="KW-0444">Lipid biosynthesis</keyword>